<dbReference type="RefSeq" id="WP_118916528.1">
    <property type="nucleotide sequence ID" value="NZ_CP032097.1"/>
</dbReference>
<evidence type="ECO:0000313" key="2">
    <source>
        <dbReference type="EMBL" id="AXX94295.1"/>
    </source>
</evidence>
<dbReference type="AlphaFoldDB" id="A0A347U617"/>
<dbReference type="EMBL" id="NXIG01000005">
    <property type="protein sequence ID" value="RXI30998.1"/>
    <property type="molecule type" value="Genomic_DNA"/>
</dbReference>
<sequence>MGLKKYIISSIIFIIAVFGYAYSLELGEYEISLLGYSLNLPVSVWIIFPVVVLTLVTYLHIIFYGLINYFKQRAVNKDHEAMIEFVKSQLLEKTNVVKFRTKDFRNLSSILSQFKITPKDERFTSSNEELNKIVGNIQDINDGKYVSDKSFKINETSKLANLNLLNKVNEQIDFAVDVLKKSENYSSNVVRQSFENVLAEKTMTTVKKVYKNIKLDKELAFKLFEKDAANNEFGFTAEEILAIVKDIDFTKDDYLALAKNYEKILKPDQIIAIFEKLSNEVEEATTAYLHVLCEYEMIDKVKEIVSLTPDNKFTAFKALLDLKESGKHYNLETISYK</sequence>
<reference evidence="3 5" key="1">
    <citation type="submission" date="2017-09" db="EMBL/GenBank/DDBJ databases">
        <title>Genomics of the genus Arcobacter.</title>
        <authorList>
            <person name="Perez-Cataluna A."/>
            <person name="Figueras M.J."/>
            <person name="Salas-Masso N."/>
        </authorList>
    </citation>
    <scope>NUCLEOTIDE SEQUENCE [LARGE SCALE GENOMIC DNA]</scope>
    <source>
        <strain evidence="3 5">CECT 7837</strain>
    </source>
</reference>
<accession>A0A347U617</accession>
<feature type="transmembrane region" description="Helical" evidence="1">
    <location>
        <begin position="7"/>
        <end position="24"/>
    </location>
</feature>
<feature type="transmembrane region" description="Helical" evidence="1">
    <location>
        <begin position="44"/>
        <end position="67"/>
    </location>
</feature>
<gene>
    <name evidence="2" type="ORF">AELL_0606</name>
    <name evidence="3" type="ORF">CP962_05905</name>
</gene>
<organism evidence="3 5">
    <name type="scientific">Arcobacter ellisii</name>
    <dbReference type="NCBI Taxonomy" id="913109"/>
    <lineage>
        <taxon>Bacteria</taxon>
        <taxon>Pseudomonadati</taxon>
        <taxon>Campylobacterota</taxon>
        <taxon>Epsilonproteobacteria</taxon>
        <taxon>Campylobacterales</taxon>
        <taxon>Arcobacteraceae</taxon>
        <taxon>Arcobacter</taxon>
    </lineage>
</organism>
<proteinExistence type="predicted"/>
<dbReference type="KEGG" id="aell:AELL_0606"/>
<reference evidence="2 4" key="2">
    <citation type="submission" date="2018-08" db="EMBL/GenBank/DDBJ databases">
        <title>Complete genome of the Arcobacter ellisii type strain LMG 26155.</title>
        <authorList>
            <person name="Miller W.G."/>
            <person name="Yee E."/>
            <person name="Bono J.L."/>
        </authorList>
    </citation>
    <scope>NUCLEOTIDE SEQUENCE [LARGE SCALE GENOMIC DNA]</scope>
    <source>
        <strain evidence="2 4">LMG 26155</strain>
    </source>
</reference>
<evidence type="ECO:0000313" key="4">
    <source>
        <dbReference type="Proteomes" id="UP000262582"/>
    </source>
</evidence>
<name>A0A347U617_9BACT</name>
<dbReference type="OrthoDB" id="5338103at2"/>
<keyword evidence="1" id="KW-0472">Membrane</keyword>
<dbReference type="Proteomes" id="UP000290588">
    <property type="component" value="Unassembled WGS sequence"/>
</dbReference>
<keyword evidence="1" id="KW-0812">Transmembrane</keyword>
<keyword evidence="4" id="KW-1185">Reference proteome</keyword>
<evidence type="ECO:0000256" key="1">
    <source>
        <dbReference type="SAM" id="Phobius"/>
    </source>
</evidence>
<protein>
    <submittedName>
        <fullName evidence="2">Membrane protein</fullName>
    </submittedName>
</protein>
<dbReference type="EMBL" id="CP032097">
    <property type="protein sequence ID" value="AXX94295.1"/>
    <property type="molecule type" value="Genomic_DNA"/>
</dbReference>
<keyword evidence="1" id="KW-1133">Transmembrane helix</keyword>
<evidence type="ECO:0000313" key="5">
    <source>
        <dbReference type="Proteomes" id="UP000290588"/>
    </source>
</evidence>
<evidence type="ECO:0000313" key="3">
    <source>
        <dbReference type="EMBL" id="RXI30998.1"/>
    </source>
</evidence>
<dbReference type="Proteomes" id="UP000262582">
    <property type="component" value="Chromosome"/>
</dbReference>